<dbReference type="RefSeq" id="WP_216714682.1">
    <property type="nucleotide sequence ID" value="NZ_JACVEL010000013.1"/>
</dbReference>
<evidence type="ECO:0000256" key="1">
    <source>
        <dbReference type="SAM" id="Phobius"/>
    </source>
</evidence>
<comment type="caution">
    <text evidence="2">The sequence shown here is derived from an EMBL/GenBank/DDBJ whole genome shotgun (WGS) entry which is preliminary data.</text>
</comment>
<sequence>MTFFGRNQADPKSTMGKKDILHIVLFTLILCGIIFFLNYRKTKLLEDSNNTAFAIVKDKSSGYLSNNLIYIEYKKDGKIFESEGIQMDSCFNKLRIGDTVLIKYSLKDPKVVAIVDCDK</sequence>
<keyword evidence="1" id="KW-0472">Membrane</keyword>
<keyword evidence="1" id="KW-1133">Transmembrane helix</keyword>
<evidence type="ECO:0008006" key="4">
    <source>
        <dbReference type="Google" id="ProtNLM"/>
    </source>
</evidence>
<keyword evidence="3" id="KW-1185">Reference proteome</keyword>
<name>A0A8J6PAW7_9FLAO</name>
<evidence type="ECO:0000313" key="2">
    <source>
        <dbReference type="EMBL" id="MBC9813651.1"/>
    </source>
</evidence>
<dbReference type="AlphaFoldDB" id="A0A8J6PAW7"/>
<dbReference type="Proteomes" id="UP000652681">
    <property type="component" value="Unassembled WGS sequence"/>
</dbReference>
<proteinExistence type="predicted"/>
<feature type="transmembrane region" description="Helical" evidence="1">
    <location>
        <begin position="20"/>
        <end position="39"/>
    </location>
</feature>
<dbReference type="EMBL" id="JACVEL010000013">
    <property type="protein sequence ID" value="MBC9813651.1"/>
    <property type="molecule type" value="Genomic_DNA"/>
</dbReference>
<organism evidence="2 3">
    <name type="scientific">Taishania pollutisoli</name>
    <dbReference type="NCBI Taxonomy" id="2766479"/>
    <lineage>
        <taxon>Bacteria</taxon>
        <taxon>Pseudomonadati</taxon>
        <taxon>Bacteroidota</taxon>
        <taxon>Flavobacteriia</taxon>
        <taxon>Flavobacteriales</taxon>
        <taxon>Crocinitomicaceae</taxon>
        <taxon>Taishania</taxon>
    </lineage>
</organism>
<protein>
    <recommendedName>
        <fullName evidence="4">DUF3592 domain-containing protein</fullName>
    </recommendedName>
</protein>
<keyword evidence="1" id="KW-0812">Transmembrane</keyword>
<evidence type="ECO:0000313" key="3">
    <source>
        <dbReference type="Proteomes" id="UP000652681"/>
    </source>
</evidence>
<reference evidence="2" key="1">
    <citation type="submission" date="2020-09" db="EMBL/GenBank/DDBJ databases">
        <title>Taishania pollutisoli gen. nov., sp. nov., Isolated from Tetrabromobisphenol A-Contaminated Soil.</title>
        <authorList>
            <person name="Chen Q."/>
        </authorList>
    </citation>
    <scope>NUCLEOTIDE SEQUENCE</scope>
    <source>
        <strain evidence="2">CZZ-1</strain>
    </source>
</reference>
<gene>
    <name evidence="2" type="ORF">H9Y05_14340</name>
</gene>
<accession>A0A8J6PAW7</accession>